<dbReference type="InterPro" id="IPR008928">
    <property type="entry name" value="6-hairpin_glycosidase_sf"/>
</dbReference>
<dbReference type="SUPFAM" id="SSF48208">
    <property type="entry name" value="Six-hairpin glycosidases"/>
    <property type="match status" value="1"/>
</dbReference>
<dbReference type="InterPro" id="IPR037018">
    <property type="entry name" value="GH65_N"/>
</dbReference>
<dbReference type="CDD" id="cd11756">
    <property type="entry name" value="GH94N_ChvB_NdvB_1_like"/>
    <property type="match status" value="1"/>
</dbReference>
<keyword evidence="4" id="KW-0812">Transmembrane</keyword>
<evidence type="ECO:0000256" key="2">
    <source>
        <dbReference type="ARBA" id="ARBA00022679"/>
    </source>
</evidence>
<feature type="domain" description="Glycosyl hydrolase 94 supersandwich" evidence="5">
    <location>
        <begin position="1839"/>
        <end position="2111"/>
    </location>
</feature>
<evidence type="ECO:0000313" key="9">
    <source>
        <dbReference type="Proteomes" id="UP000006671"/>
    </source>
</evidence>
<organism evidence="9">
    <name type="scientific">Naegleria gruberi</name>
    <name type="common">Amoeba</name>
    <dbReference type="NCBI Taxonomy" id="5762"/>
    <lineage>
        <taxon>Eukaryota</taxon>
        <taxon>Discoba</taxon>
        <taxon>Heterolobosea</taxon>
        <taxon>Tetramitia</taxon>
        <taxon>Eutetramitia</taxon>
        <taxon>Vahlkampfiidae</taxon>
        <taxon>Naegleria</taxon>
    </lineage>
</organism>
<dbReference type="InterPro" id="IPR037820">
    <property type="entry name" value="GH94N_NdvB"/>
</dbReference>
<feature type="region of interest" description="Disordered" evidence="3">
    <location>
        <begin position="1"/>
        <end position="37"/>
    </location>
</feature>
<evidence type="ECO:0000256" key="3">
    <source>
        <dbReference type="SAM" id="MobiDB-lite"/>
    </source>
</evidence>
<dbReference type="Gene3D" id="1.50.10.10">
    <property type="match status" value="1"/>
</dbReference>
<dbReference type="GO" id="GO:0016757">
    <property type="term" value="F:glycosyltransferase activity"/>
    <property type="evidence" value="ECO:0007669"/>
    <property type="project" value="UniProtKB-KW"/>
</dbReference>
<protein>
    <submittedName>
        <fullName evidence="8">Predicted protein</fullName>
    </submittedName>
</protein>
<dbReference type="VEuPathDB" id="AmoebaDB:NAEGRDRAFT_58230"/>
<feature type="transmembrane region" description="Helical" evidence="4">
    <location>
        <begin position="497"/>
        <end position="520"/>
    </location>
</feature>
<dbReference type="Gene3D" id="1.50.10.140">
    <property type="match status" value="2"/>
</dbReference>
<feature type="transmembrane region" description="Helical" evidence="4">
    <location>
        <begin position="937"/>
        <end position="956"/>
    </location>
</feature>
<feature type="transmembrane region" description="Helical" evidence="4">
    <location>
        <begin position="1104"/>
        <end position="1131"/>
    </location>
</feature>
<feature type="domain" description="Glycosyl hydrolase 94 supersandwich" evidence="5">
    <location>
        <begin position="2342"/>
        <end position="2617"/>
    </location>
</feature>
<evidence type="ECO:0000256" key="1">
    <source>
        <dbReference type="ARBA" id="ARBA00022676"/>
    </source>
</evidence>
<dbReference type="Gene3D" id="2.60.420.10">
    <property type="entry name" value="Maltose phosphorylase, domain 3"/>
    <property type="match status" value="1"/>
</dbReference>
<dbReference type="Pfam" id="PF06165">
    <property type="entry name" value="GH94_b-supersand"/>
    <property type="match status" value="2"/>
</dbReference>
<gene>
    <name evidence="8" type="ORF">NAEGRDRAFT_58230</name>
</gene>
<dbReference type="InterPro" id="IPR012341">
    <property type="entry name" value="6hp_glycosidase-like_sf"/>
</dbReference>
<evidence type="ECO:0000259" key="7">
    <source>
        <dbReference type="Pfam" id="PF17167"/>
    </source>
</evidence>
<dbReference type="GO" id="GO:0005975">
    <property type="term" value="P:carbohydrate metabolic process"/>
    <property type="evidence" value="ECO:0007669"/>
    <property type="project" value="InterPro"/>
</dbReference>
<feature type="domain" description="Glycosyl hydrolase 94 catalytic" evidence="7">
    <location>
        <begin position="2631"/>
        <end position="3057"/>
    </location>
</feature>
<dbReference type="GO" id="GO:0030246">
    <property type="term" value="F:carbohydrate binding"/>
    <property type="evidence" value="ECO:0007669"/>
    <property type="project" value="InterPro"/>
</dbReference>
<proteinExistence type="predicted"/>
<feature type="transmembrane region" description="Helical" evidence="4">
    <location>
        <begin position="962"/>
        <end position="982"/>
    </location>
</feature>
<sequence>MQPIENMFSGLLDSSNKQNEDSSNEVTSVDSPSKSKKVSGIRRAASIQVGLSDFELSGTNVPNPESISLTHLSKYAITLAGMHEVVEEKKEFVKLIKRLDETASIITQAHDIIYEAIMQNRRITSSDEWLVDNFWMIKEQIHMTKKHLPLGYEKEMPKLNNTKCAGYPRIYGIIWELINLVNGQVTEENIFQFVKSYQSVKPLTIGECWGIGVMLRLGLLENIRRVADGIISRRQDCNLADAWADRLLTSAEKSSRDVVQILYQLSQSEPIITNAFVLQISQRLQGSDPVLSIVNTWLEQQLSIKGIDIDQIFRMQKQANSSNQVTMSYSINSLRLINNFNWKEFVEKLSHMDVILRKDPSGIYSYQNFHTRDRCRHAIERIAKRFKIDEKQVANKALSLAKENHEVLQSCVLGSPRRTRSGSDAEPPSSPGSSPTALSPRSASNVIRNMNPDQMYDMKLIRRKACITYWLLEDEGIKELHRALGFRMSRLPFSFDLRFPSFITSIIFWTCLFAIAYIFMTKHSYQTQFDRYLPFSGVESLKLYFVYEKYLALVLLYISVLFVGSQLAVSLTNMTFVRLKYPASLPSMDFSTTGIPDEHRSIVVVPTMITSSDGINELLSDLQGRYLINRDKNIVFGLITDFGDSKTETTEKDDALVKQVVDGINELNKMYTRTPEEQRYSKTTFFLFHRKRLYNPVEKVFMGWERKRGKLAEFNTFILHGEKGSFSHIIGDTTNLNTVKHVITLDTDTMLPSDAARGLVEIAAHVLNEPVIDNQTKRVTHGYGLLQPRVSNGFTGSTKSLYAYMHSMDSGLDPYTREVSDVYQDTFGEGSFIGKGLYNVETFETVCGEKFPENRILSHDLIEGCFVRSGLTSGIEVIEDYPSSYGVEASRRHRWIRGDWQIASYAFSPFILTAKGYEKNTLSALHRWKIFDNLRRSLVPAAMTYLIMSTALFTSYHSKLPFVAVLAVLSIYLIPTTINTIIDVVKKPEDATWQEHFKRIRFNLLRTFVDIYVELVFTPFEAYNNIDAIIRCLFRLYVSGKGLLEWTTFQSASSIYKTNLFLAMSRLLWFPVLLTTSIIAYIVIQHNTAVAYNEWQTYGFTRRPFMLASNLITIILMFASWILSPFIAYYLSKPLKKNLFERENFNDLTKDDKVFLHVLSRRTWRFFETFVRKEDNYLPLDNYQDFPKPMLARRTSPTNIGLALLANLGGHDFGYITNNECVTRIHNTLSTLSNMDRYKGHFYNWYDTQDLRPLWPKYISAVDSGNLVGHLLILKAGLVELSDNVPIINTDTYVSGLRDNLYSMQFILKEVEKTTDTDEEELVYFDINEIKPMIEDLHTKLDNKPTKISKLIRWYTEIKASSKKLEESLNESLNKLIEASKDDSQADIEWLAEDIEERCEKQLLFYSQSFVHLVSEIAQELNELVPFSKHWDLPEELVSPPSSLAGLLENEAITQFTQQFNKMNIEQLTLRGILGVKEQLGISKVSKVLGSLKVTGSTSNLSSGPKGVEALKRWVTELEESIVNAESEAKKRCNKLKRLINTTDDLIKQDFSFLYNPSRDLLVIGYNVESDRIDQAHYDMFCSEARLISYVGIALGYFPVKHWFSMSRLITTQGTHPALLSWSGSAFEYLLPLNVMPNIPGTLLDSTYHAVVLRQIEYGKQKNIPWGMSESAYNLMDANLVYQYGPFGVPGLGLKRGLSNDLVVAPYATVMSLMVLPKQATKNLRRLNEMNFLGCYGMIESVDFTPHRLRGNIDAQPIKSFFAHHQGMSFLSLLYCLKAQPMQRRFMAVPEFAANVLLLQEKIPTVPHISNPNEKETERWKNVGYNLPCANRQFQGLHTYPEVHMLSNHALHVMLTVNGGGYIKYEDMSVTRWREDATLDGYGVLIYFRDMQDKTDVWSATSTPIKASNDSNYSVTFSQARAEFRRKHKGMTTETIVTVSPLDNVEVRRVKFTNNTNKTKEIEFTSYGEVVLNQGRADAAHRAFSNLFVGTEILHQQNAILFYRKQRDPKDKKVFGFHILFVHEPKNIIAESTFETDRSSFLGRGYTMQRPKALSDDLGPLSNTSGFPLDPIFAIRQCLRIKPGRTVHIDYITGVAFSKEDAISVIKKYQSKKTTNHVVNFAWVASEKLCFRLGITEIEAQLFSKLAGCILYSNPRYRAPPGLITKNKNNQSGLWKFGISGDIPLILVRVCDLEQSFFMQQVLQAHAYCRCKGVKFDLVIWNDETTHYRDLLNQTLHHIMSHIPGSTDLLHQPGGIHPVRGDSLTSFETVLLYSVARVVLSDNGGSLTDQINRTSKKGYVVPPFRVITQPRVIKDTMNTVPKLHERDLILRNDVGGFDAKRKEYVMMLGKNHVTPKPWCNVLANDRFGSVISEKGSAYSFFTNAHEYRLTPFNNDAVLDNSGEAFYIRDESTGQYWSPMPQPVPIDRDDYYYICRHGIGYSTWEHFHDGIHTETTTFVPQNEPVKIILIRVTNNSGFDRNLTVTGFVEWVLGELRELNAPHIITDVERTDNSTAVIARNNFHIQLSHFVGFMSVIGHKEGTITGDRNEFIGSNGTLDRPQAMKQQYLSGNVGAAFDPCAAIQVPITVEDGKVVEVAFMIGANYSRDGAKDVISRIRSNLIVRQLLNSVKAFWHYNLNTIQVETPSPDLDVLANGWLLYQVLSSRIWGRSGFYQSSGAFGFRDQLQDTMAVASVMPQILRQQILTNCEHQFEKGDVCHWWHDITNSGVRTTFSDDYLWLPLAVAHYLEITEDYKLLHERIRFCKLREIEPGEESVYDKLEYTEETESIYEHCKRALKYGFKYGAHGLPLMGCGDWNDGMNLVGIHGKGESVWLAFFLFHVLENFEKNILETEIKDDEFLEECRKNREYIKANIEGQAWDGEWYRRAYFDSGEPLGSKENSECQIDSLPQSWAIISGCVDKKRAKMALTNAYQRLVRHDLKLIQLFDPPLQHQEPSAGYIQGYAPGVRENGGQYTHASIWFAWAYSILKDNKKVWDLFDILNPINHAKTKEDVWKYKVEPYVVTADIYTLMDHEGEGGWSWFTGSGGWFYRLILERLIGIKKQGNSLKFDPCPKEDWKKYNINYQHGKTAYQIQVTRSEENVMIVDGVKRADPTRIPLVDDGKTHKVEIYYKY</sequence>
<feature type="compositionally biased region" description="Polar residues" evidence="3">
    <location>
        <begin position="431"/>
        <end position="444"/>
    </location>
</feature>
<reference evidence="8 9" key="1">
    <citation type="journal article" date="2010" name="Cell">
        <title>The genome of Naegleria gruberi illuminates early eukaryotic versatility.</title>
        <authorList>
            <person name="Fritz-Laylin L.K."/>
            <person name="Prochnik S.E."/>
            <person name="Ginger M.L."/>
            <person name="Dacks J.B."/>
            <person name="Carpenter M.L."/>
            <person name="Field M.C."/>
            <person name="Kuo A."/>
            <person name="Paredez A."/>
            <person name="Chapman J."/>
            <person name="Pham J."/>
            <person name="Shu S."/>
            <person name="Neupane R."/>
            <person name="Cipriano M."/>
            <person name="Mancuso J."/>
            <person name="Tu H."/>
            <person name="Salamov A."/>
            <person name="Lindquist E."/>
            <person name="Shapiro H."/>
            <person name="Lucas S."/>
            <person name="Grigoriev I.V."/>
            <person name="Cande W.Z."/>
            <person name="Fulton C."/>
            <person name="Rokhsar D.S."/>
            <person name="Dawson S.C."/>
        </authorList>
    </citation>
    <scope>NUCLEOTIDE SEQUENCE [LARGE SCALE GENOMIC DNA]</scope>
    <source>
        <strain evidence="8 9">NEG-M</strain>
    </source>
</reference>
<dbReference type="InterPro" id="IPR033432">
    <property type="entry name" value="GH94_catalytic"/>
</dbReference>
<keyword evidence="9" id="KW-1185">Reference proteome</keyword>
<dbReference type="InterPro" id="IPR052047">
    <property type="entry name" value="GH94_Enzymes"/>
</dbReference>
<dbReference type="Pfam" id="PF17167">
    <property type="entry name" value="Glyco_hydro_94"/>
    <property type="match status" value="1"/>
</dbReference>
<dbReference type="KEGG" id="ngr:NAEGRDRAFT_58230"/>
<keyword evidence="1" id="KW-0328">Glycosyltransferase</keyword>
<evidence type="ECO:0000313" key="8">
    <source>
        <dbReference type="EMBL" id="EFC43584.1"/>
    </source>
</evidence>
<dbReference type="PANTHER" id="PTHR37469">
    <property type="entry name" value="CELLOBIONIC ACID PHOSPHORYLASE-RELATED"/>
    <property type="match status" value="1"/>
</dbReference>
<dbReference type="PANTHER" id="PTHR37469:SF2">
    <property type="entry name" value="CELLOBIONIC ACID PHOSPHORYLASE"/>
    <property type="match status" value="1"/>
</dbReference>
<keyword evidence="4" id="KW-1133">Transmembrane helix</keyword>
<dbReference type="GeneID" id="8862179"/>
<dbReference type="InterPro" id="IPR011013">
    <property type="entry name" value="Gal_mutarotase_sf_dom"/>
</dbReference>
<dbReference type="eggNOG" id="ENOG502RNEZ">
    <property type="taxonomic scope" value="Eukaryota"/>
</dbReference>
<evidence type="ECO:0000256" key="4">
    <source>
        <dbReference type="SAM" id="Phobius"/>
    </source>
</evidence>
<feature type="region of interest" description="Disordered" evidence="3">
    <location>
        <begin position="415"/>
        <end position="444"/>
    </location>
</feature>
<dbReference type="SMART" id="SM01068">
    <property type="entry name" value="CBM_X"/>
    <property type="match status" value="2"/>
</dbReference>
<dbReference type="Gene3D" id="2.70.98.40">
    <property type="entry name" value="Glycoside hydrolase, family 65, N-terminal domain"/>
    <property type="match status" value="2"/>
</dbReference>
<dbReference type="CDD" id="cd11753">
    <property type="entry name" value="GH94N_ChvB_NdvB_2_like"/>
    <property type="match status" value="1"/>
</dbReference>
<feature type="transmembrane region" description="Helical" evidence="4">
    <location>
        <begin position="550"/>
        <end position="571"/>
    </location>
</feature>
<evidence type="ECO:0000259" key="5">
    <source>
        <dbReference type="Pfam" id="PF06165"/>
    </source>
</evidence>
<feature type="transmembrane region" description="Helical" evidence="4">
    <location>
        <begin position="1067"/>
        <end position="1084"/>
    </location>
</feature>
<keyword evidence="4" id="KW-0472">Membrane</keyword>
<dbReference type="InterPro" id="IPR010383">
    <property type="entry name" value="Glyco_hydrolase_94_b-supersand"/>
</dbReference>
<accession>D2VHG4</accession>
<keyword evidence="2" id="KW-0808">Transferase</keyword>
<dbReference type="SUPFAM" id="SSF74650">
    <property type="entry name" value="Galactose mutarotase-like"/>
    <property type="match status" value="2"/>
</dbReference>
<evidence type="ECO:0000259" key="6">
    <source>
        <dbReference type="Pfam" id="PF10091"/>
    </source>
</evidence>
<dbReference type="Proteomes" id="UP000006671">
    <property type="component" value="Unassembled WGS sequence"/>
</dbReference>
<dbReference type="InterPro" id="IPR037824">
    <property type="entry name" value="GH94N_2_NdvB"/>
</dbReference>
<dbReference type="EMBL" id="GG738872">
    <property type="protein sequence ID" value="EFC43584.1"/>
    <property type="molecule type" value="Genomic_DNA"/>
</dbReference>
<dbReference type="Pfam" id="PF10091">
    <property type="entry name" value="Glycoamylase"/>
    <property type="match status" value="1"/>
</dbReference>
<dbReference type="OMA" id="WMGYERK"/>
<dbReference type="OrthoDB" id="10249746at2759"/>
<dbReference type="InterPro" id="IPR019282">
    <property type="entry name" value="Glycoamylase-like_cons_dom"/>
</dbReference>
<name>D2VHG4_NAEGR</name>
<dbReference type="RefSeq" id="XP_002676328.1">
    <property type="nucleotide sequence ID" value="XM_002676282.1"/>
</dbReference>
<feature type="domain" description="Glycoamylase-like" evidence="6">
    <location>
        <begin position="1581"/>
        <end position="1774"/>
    </location>
</feature>
<dbReference type="InParanoid" id="D2VHG4"/>